<protein>
    <submittedName>
        <fullName evidence="7">Succinate-semialdehyde dehydrogenase</fullName>
    </submittedName>
    <submittedName>
        <fullName evidence="6">Succinic semialdehyde dehydrogenase</fullName>
    </submittedName>
</protein>
<evidence type="ECO:0000313" key="6">
    <source>
        <dbReference type="EMBL" id="OBS02035.1"/>
    </source>
</evidence>
<dbReference type="PANTHER" id="PTHR43353">
    <property type="entry name" value="SUCCINATE-SEMIALDEHYDE DEHYDROGENASE, MITOCHONDRIAL"/>
    <property type="match status" value="1"/>
</dbReference>
<reference evidence="6 8" key="2">
    <citation type="submission" date="2016-06" db="EMBL/GenBank/DDBJ databases">
        <authorList>
            <person name="Kjaerup R.B."/>
            <person name="Dalgaard T.S."/>
            <person name="Juul-Madsen H.R."/>
        </authorList>
    </citation>
    <scope>NUCLEOTIDE SEQUENCE [LARGE SCALE GENOMIC DNA]</scope>
    <source>
        <strain evidence="6 8">1245752.6</strain>
    </source>
</reference>
<evidence type="ECO:0000256" key="2">
    <source>
        <dbReference type="ARBA" id="ARBA00023002"/>
    </source>
</evidence>
<dbReference type="Pfam" id="PF00171">
    <property type="entry name" value="Aldedh"/>
    <property type="match status" value="1"/>
</dbReference>
<name>A0A1A6BI85_MYCGO</name>
<evidence type="ECO:0000256" key="1">
    <source>
        <dbReference type="ARBA" id="ARBA00009986"/>
    </source>
</evidence>
<organism evidence="6 8">
    <name type="scientific">Mycobacterium gordonae</name>
    <dbReference type="NCBI Taxonomy" id="1778"/>
    <lineage>
        <taxon>Bacteria</taxon>
        <taxon>Bacillati</taxon>
        <taxon>Actinomycetota</taxon>
        <taxon>Actinomycetes</taxon>
        <taxon>Mycobacteriales</taxon>
        <taxon>Mycobacteriaceae</taxon>
        <taxon>Mycobacterium</taxon>
    </lineage>
</organism>
<dbReference type="Proteomes" id="UP000093757">
    <property type="component" value="Unassembled WGS sequence"/>
</dbReference>
<dbReference type="Proteomes" id="UP000193928">
    <property type="component" value="Unassembled WGS sequence"/>
</dbReference>
<accession>A0A1A6BI85</accession>
<proteinExistence type="inferred from homology"/>
<evidence type="ECO:0000313" key="7">
    <source>
        <dbReference type="EMBL" id="ORV94344.1"/>
    </source>
</evidence>
<dbReference type="InterPro" id="IPR016163">
    <property type="entry name" value="Ald_DH_C"/>
</dbReference>
<evidence type="ECO:0000313" key="9">
    <source>
        <dbReference type="Proteomes" id="UP000193928"/>
    </source>
</evidence>
<dbReference type="EMBL" id="MAEM01000229">
    <property type="protein sequence ID" value="OBS02035.1"/>
    <property type="molecule type" value="Genomic_DNA"/>
</dbReference>
<dbReference type="InterPro" id="IPR016161">
    <property type="entry name" value="Ald_DH/histidinol_DH"/>
</dbReference>
<comment type="similarity">
    <text evidence="1 4">Belongs to the aldehyde dehydrogenase family.</text>
</comment>
<dbReference type="NCBIfam" id="NF006916">
    <property type="entry name" value="PRK09407.1"/>
    <property type="match status" value="1"/>
</dbReference>
<dbReference type="InterPro" id="IPR015590">
    <property type="entry name" value="Aldehyde_DH_dom"/>
</dbReference>
<sequence length="519" mass="55678">MSLESLRSLHLRPERIASLSRGVRGGAEFVITTAPFTGQVLARLPQSSAQDVAHAYAAARIAQQHWAARTPAQRAAPFVALHDRVLGNSELIDIIQAETGKARNSAFEETADVAGLALYYGRHAKKLLAPRRRRGAIPLATRTQELRQPKGVVGVISPWNYPLSLGICDVIPALLAGNAVVHKPDTQTALTALAARELLVGAGLPADLWQIVVGEPAEIGQPLIDQADHICFTGSTAAGRRIAAEAAQRLIGCTLELGGKNPMLVLADANVKKAAKGTLRACFSSAGQLCLSIERIYIADAIYDDFVQLFAGHTRALRLGSGPKFDYDVGSLTSQRQLDIVERHVADARSKGADVLAGGRARPDLGPYFYEPTVLAGVTAEMEVYANETFGPVVSLYRFSREDEAIAMANDSEFGLNASVWTRDPRRGRKIGSQIRCGTVNINEGYGAAYCSNDAPMGGMKASGQGRRHGEHGLLEYTELQTVASQHLIGFDPLPGVSARLNSGILAGTYTAMKRLRIR</sequence>
<gene>
    <name evidence="6" type="primary">gabD2</name>
    <name evidence="6" type="ORF">A9W98_17100</name>
    <name evidence="7" type="ORF">AWC08_16825</name>
</gene>
<evidence type="ECO:0000259" key="5">
    <source>
        <dbReference type="Pfam" id="PF00171"/>
    </source>
</evidence>
<feature type="active site" evidence="3">
    <location>
        <position position="256"/>
    </location>
</feature>
<keyword evidence="9" id="KW-1185">Reference proteome</keyword>
<comment type="caution">
    <text evidence="6">The sequence shown here is derived from an EMBL/GenBank/DDBJ whole genome shotgun (WGS) entry which is preliminary data.</text>
</comment>
<feature type="domain" description="Aldehyde dehydrogenase" evidence="5">
    <location>
        <begin position="31"/>
        <end position="483"/>
    </location>
</feature>
<dbReference type="RefSeq" id="WP_065133734.1">
    <property type="nucleotide sequence ID" value="NZ_JACKSU010000019.1"/>
</dbReference>
<keyword evidence="2 4" id="KW-0560">Oxidoreductase</keyword>
<evidence type="ECO:0000256" key="4">
    <source>
        <dbReference type="RuleBase" id="RU003345"/>
    </source>
</evidence>
<evidence type="ECO:0000256" key="3">
    <source>
        <dbReference type="PROSITE-ProRule" id="PRU10007"/>
    </source>
</evidence>
<reference evidence="7 9" key="1">
    <citation type="submission" date="2016-01" db="EMBL/GenBank/DDBJ databases">
        <title>The new phylogeny of the genus Mycobacterium.</title>
        <authorList>
            <person name="Tarcisio F."/>
            <person name="Conor M."/>
            <person name="Antonella G."/>
            <person name="Elisabetta G."/>
            <person name="Giulia F.S."/>
            <person name="Sara T."/>
            <person name="Anna F."/>
            <person name="Clotilde B."/>
            <person name="Roberto B."/>
            <person name="Veronica D.S."/>
            <person name="Fabio R."/>
            <person name="Monica P."/>
            <person name="Olivier J."/>
            <person name="Enrico T."/>
            <person name="Nicola S."/>
        </authorList>
    </citation>
    <scope>NUCLEOTIDE SEQUENCE [LARGE SCALE GENOMIC DNA]</scope>
    <source>
        <strain evidence="7 9">DSM 44160</strain>
    </source>
</reference>
<dbReference type="InterPro" id="IPR029510">
    <property type="entry name" value="Ald_DH_CS_GLU"/>
</dbReference>
<dbReference type="OrthoDB" id="6882680at2"/>
<dbReference type="PANTHER" id="PTHR43353:SF5">
    <property type="entry name" value="SUCCINATE-SEMIALDEHYDE DEHYDROGENASE, MITOCHONDRIAL"/>
    <property type="match status" value="1"/>
</dbReference>
<dbReference type="SUPFAM" id="SSF53720">
    <property type="entry name" value="ALDH-like"/>
    <property type="match status" value="1"/>
</dbReference>
<dbReference type="EMBL" id="LQOY01000032">
    <property type="protein sequence ID" value="ORV94344.1"/>
    <property type="molecule type" value="Genomic_DNA"/>
</dbReference>
<dbReference type="InterPro" id="IPR016162">
    <property type="entry name" value="Ald_DH_N"/>
</dbReference>
<dbReference type="CDD" id="cd07101">
    <property type="entry name" value="ALDH_SSADH2_GabD2"/>
    <property type="match status" value="1"/>
</dbReference>
<evidence type="ECO:0000313" key="8">
    <source>
        <dbReference type="Proteomes" id="UP000093757"/>
    </source>
</evidence>
<dbReference type="GO" id="GO:0009450">
    <property type="term" value="P:gamma-aminobutyric acid catabolic process"/>
    <property type="evidence" value="ECO:0007669"/>
    <property type="project" value="TreeGrafter"/>
</dbReference>
<dbReference type="Gene3D" id="3.40.309.10">
    <property type="entry name" value="Aldehyde Dehydrogenase, Chain A, domain 2"/>
    <property type="match status" value="1"/>
</dbReference>
<dbReference type="Gene3D" id="3.40.605.10">
    <property type="entry name" value="Aldehyde Dehydrogenase, Chain A, domain 1"/>
    <property type="match status" value="1"/>
</dbReference>
<dbReference type="InterPro" id="IPR050740">
    <property type="entry name" value="Aldehyde_DH_Superfamily"/>
</dbReference>
<dbReference type="FunFam" id="3.40.309.10:FF:000009">
    <property type="entry name" value="Aldehyde dehydrogenase A"/>
    <property type="match status" value="1"/>
</dbReference>
<dbReference type="PROSITE" id="PS00687">
    <property type="entry name" value="ALDEHYDE_DEHYDR_GLU"/>
    <property type="match status" value="1"/>
</dbReference>
<dbReference type="GO" id="GO:0004777">
    <property type="term" value="F:succinate-semialdehyde dehydrogenase (NAD+) activity"/>
    <property type="evidence" value="ECO:0007669"/>
    <property type="project" value="TreeGrafter"/>
</dbReference>
<dbReference type="AlphaFoldDB" id="A0A1A6BI85"/>